<dbReference type="Gramene" id="PNW83129">
    <property type="protein sequence ID" value="PNW83129"/>
    <property type="gene ID" value="CHLRE_06g307800v5"/>
</dbReference>
<keyword evidence="3" id="KW-1185">Reference proteome</keyword>
<dbReference type="PANTHER" id="PTHR46873:SF1">
    <property type="entry name" value="EXPRESSED PROTEIN"/>
    <property type="match status" value="1"/>
</dbReference>
<name>A8IMR7_CHLRE</name>
<dbReference type="OrthoDB" id="532384at2759"/>
<dbReference type="STRING" id="3055.A8IMR7"/>
<dbReference type="HOGENOM" id="CLU_761541_0_0_1"/>
<dbReference type="Gene3D" id="3.50.4.10">
    <property type="entry name" value="Hepatocyte Growth Factor"/>
    <property type="match status" value="1"/>
</dbReference>
<protein>
    <recommendedName>
        <fullName evidence="1">Apple domain-containing protein</fullName>
    </recommendedName>
</protein>
<evidence type="ECO:0000313" key="2">
    <source>
        <dbReference type="EMBL" id="PNW83129.1"/>
    </source>
</evidence>
<dbReference type="Pfam" id="PF14295">
    <property type="entry name" value="PAN_4"/>
    <property type="match status" value="2"/>
</dbReference>
<dbReference type="OMA" id="HANTEYW"/>
<dbReference type="PANTHER" id="PTHR46873">
    <property type="entry name" value="EXPRESSED PROTEIN"/>
    <property type="match status" value="1"/>
</dbReference>
<dbReference type="KEGG" id="cre:CHLRE_06g307800v5"/>
<proteinExistence type="predicted"/>
<accession>A8IMR7</accession>
<dbReference type="AlphaFoldDB" id="A8IMR7"/>
<dbReference type="InParanoid" id="A8IMR7"/>
<feature type="domain" description="Apple" evidence="1">
    <location>
        <begin position="127"/>
        <end position="155"/>
    </location>
</feature>
<dbReference type="EMBL" id="CM008967">
    <property type="protein sequence ID" value="PNW83129.1"/>
    <property type="molecule type" value="Genomic_DNA"/>
</dbReference>
<dbReference type="Proteomes" id="UP000006906">
    <property type="component" value="Chromosome 6"/>
</dbReference>
<dbReference type="GeneID" id="5716851"/>
<dbReference type="RefSeq" id="XP_001691366.1">
    <property type="nucleotide sequence ID" value="XM_001691314.2"/>
</dbReference>
<dbReference type="InterPro" id="IPR029000">
    <property type="entry name" value="Cyclophilin-like_dom_sf"/>
</dbReference>
<feature type="domain" description="Apple" evidence="1">
    <location>
        <begin position="172"/>
        <end position="196"/>
    </location>
</feature>
<dbReference type="FunCoup" id="A8IMR7">
    <property type="interactions" value="98"/>
</dbReference>
<organism evidence="2 3">
    <name type="scientific">Chlamydomonas reinhardtii</name>
    <name type="common">Chlamydomonas smithii</name>
    <dbReference type="NCBI Taxonomy" id="3055"/>
    <lineage>
        <taxon>Eukaryota</taxon>
        <taxon>Viridiplantae</taxon>
        <taxon>Chlorophyta</taxon>
        <taxon>core chlorophytes</taxon>
        <taxon>Chlorophyceae</taxon>
        <taxon>CS clade</taxon>
        <taxon>Chlamydomonadales</taxon>
        <taxon>Chlamydomonadaceae</taxon>
        <taxon>Chlamydomonas</taxon>
    </lineage>
</organism>
<sequence length="383" mass="41522">MSRTSLTLAGIAALCAGFSVIFVVKTTCIFHPARGEISDVQHVVALLRSWEHQAADPGIGRVADHITKLLEVEQEQKQQKQQEQQQQDQERKRLLEQQAALAAGDGVGSALQTLALAGLQCPIAHGTELWGNALVWGDSHKTKSMADCCAACHAHRATAARGGLERNGPTSTTCNTWVYCGDKARCGARHGDCWLKHQDTLPRGDVPLGNGTSMWTSGVVYDDLGEQYREYGTLVLHTPVGDIRIALLPALAPYVVRELRREVAMMAATGGTCFGCKLYRAEDFGIQGIIITPGAYMASGNFTPPAPMPKIPPGHVCRAGSAGSAHFFINFFEADWGEAMCWGKVEDLTLSKAISTRPLRAKKSTNELSMLAEELFFTLSLEK</sequence>
<gene>
    <name evidence="2" type="ORF">CHLRE_06g307800v5</name>
</gene>
<dbReference type="InterPro" id="IPR003609">
    <property type="entry name" value="Pan_app"/>
</dbReference>
<dbReference type="PaxDb" id="3055-EDP05099"/>
<dbReference type="SUPFAM" id="SSF50891">
    <property type="entry name" value="Cyclophilin-like"/>
    <property type="match status" value="1"/>
</dbReference>
<evidence type="ECO:0000313" key="3">
    <source>
        <dbReference type="Proteomes" id="UP000006906"/>
    </source>
</evidence>
<reference evidence="2 3" key="1">
    <citation type="journal article" date="2007" name="Science">
        <title>The Chlamydomonas genome reveals the evolution of key animal and plant functions.</title>
        <authorList>
            <person name="Merchant S.S."/>
            <person name="Prochnik S.E."/>
            <person name="Vallon O."/>
            <person name="Harris E.H."/>
            <person name="Karpowicz S.J."/>
            <person name="Witman G.B."/>
            <person name="Terry A."/>
            <person name="Salamov A."/>
            <person name="Fritz-Laylin L.K."/>
            <person name="Marechal-Drouard L."/>
            <person name="Marshall W.F."/>
            <person name="Qu L.H."/>
            <person name="Nelson D.R."/>
            <person name="Sanderfoot A.A."/>
            <person name="Spalding M.H."/>
            <person name="Kapitonov V.V."/>
            <person name="Ren Q."/>
            <person name="Ferris P."/>
            <person name="Lindquist E."/>
            <person name="Shapiro H."/>
            <person name="Lucas S.M."/>
            <person name="Grimwood J."/>
            <person name="Schmutz J."/>
            <person name="Cardol P."/>
            <person name="Cerutti H."/>
            <person name="Chanfreau G."/>
            <person name="Chen C.L."/>
            <person name="Cognat V."/>
            <person name="Croft M.T."/>
            <person name="Dent R."/>
            <person name="Dutcher S."/>
            <person name="Fernandez E."/>
            <person name="Fukuzawa H."/>
            <person name="Gonzalez-Ballester D."/>
            <person name="Gonzalez-Halphen D."/>
            <person name="Hallmann A."/>
            <person name="Hanikenne M."/>
            <person name="Hippler M."/>
            <person name="Inwood W."/>
            <person name="Jabbari K."/>
            <person name="Kalanon M."/>
            <person name="Kuras R."/>
            <person name="Lefebvre P.A."/>
            <person name="Lemaire S.D."/>
            <person name="Lobanov A.V."/>
            <person name="Lohr M."/>
            <person name="Manuell A."/>
            <person name="Meier I."/>
            <person name="Mets L."/>
            <person name="Mittag M."/>
            <person name="Mittelmeier T."/>
            <person name="Moroney J.V."/>
            <person name="Moseley J."/>
            <person name="Napoli C."/>
            <person name="Nedelcu A.M."/>
            <person name="Niyogi K."/>
            <person name="Novoselov S.V."/>
            <person name="Paulsen I.T."/>
            <person name="Pazour G."/>
            <person name="Purton S."/>
            <person name="Ral J.P."/>
            <person name="Riano-Pachon D.M."/>
            <person name="Riekhof W."/>
            <person name="Rymarquis L."/>
            <person name="Schroda M."/>
            <person name="Stern D."/>
            <person name="Umen J."/>
            <person name="Willows R."/>
            <person name="Wilson N."/>
            <person name="Zimmer S.L."/>
            <person name="Allmer J."/>
            <person name="Balk J."/>
            <person name="Bisova K."/>
            <person name="Chen C.J."/>
            <person name="Elias M."/>
            <person name="Gendler K."/>
            <person name="Hauser C."/>
            <person name="Lamb M.R."/>
            <person name="Ledford H."/>
            <person name="Long J.C."/>
            <person name="Minagawa J."/>
            <person name="Page M.D."/>
            <person name="Pan J."/>
            <person name="Pootakham W."/>
            <person name="Roje S."/>
            <person name="Rose A."/>
            <person name="Stahlberg E."/>
            <person name="Terauchi A.M."/>
            <person name="Yang P."/>
            <person name="Ball S."/>
            <person name="Bowler C."/>
            <person name="Dieckmann C.L."/>
            <person name="Gladyshev V.N."/>
            <person name="Green P."/>
            <person name="Jorgensen R."/>
            <person name="Mayfield S."/>
            <person name="Mueller-Roeber B."/>
            <person name="Rajamani S."/>
            <person name="Sayre R.T."/>
            <person name="Brokstein P."/>
            <person name="Dubchak I."/>
            <person name="Goodstein D."/>
            <person name="Hornick L."/>
            <person name="Huang Y.W."/>
            <person name="Jhaveri J."/>
            <person name="Luo Y."/>
            <person name="Martinez D."/>
            <person name="Ngau W.C."/>
            <person name="Otillar B."/>
            <person name="Poliakov A."/>
            <person name="Porter A."/>
            <person name="Szajkowski L."/>
            <person name="Werner G."/>
            <person name="Zhou K."/>
            <person name="Grigoriev I.V."/>
            <person name="Rokhsar D.S."/>
            <person name="Grossman A.R."/>
        </authorList>
    </citation>
    <scope>NUCLEOTIDE SEQUENCE [LARGE SCALE GENOMIC DNA]</scope>
    <source>
        <strain evidence="3">CC-503</strain>
    </source>
</reference>
<evidence type="ECO:0000259" key="1">
    <source>
        <dbReference type="Pfam" id="PF14295"/>
    </source>
</evidence>